<evidence type="ECO:0000256" key="4">
    <source>
        <dbReference type="PROSITE-ProRule" id="PRU00473"/>
    </source>
</evidence>
<dbReference type="InterPro" id="IPR050330">
    <property type="entry name" value="Bact_OuterMem_StrucFunc"/>
</dbReference>
<gene>
    <name evidence="8" type="ORF">GRAN_1511</name>
</gene>
<proteinExistence type="predicted"/>
<dbReference type="Gene3D" id="3.30.1330.60">
    <property type="entry name" value="OmpA-like domain"/>
    <property type="match status" value="1"/>
</dbReference>
<evidence type="ECO:0000256" key="3">
    <source>
        <dbReference type="ARBA" id="ARBA00023237"/>
    </source>
</evidence>
<dbReference type="PROSITE" id="PS51123">
    <property type="entry name" value="OMPA_2"/>
    <property type="match status" value="1"/>
</dbReference>
<dbReference type="InterPro" id="IPR006665">
    <property type="entry name" value="OmpA-like"/>
</dbReference>
<dbReference type="AlphaFoldDB" id="A0A4Q0T9A9"/>
<feature type="region of interest" description="Disordered" evidence="5">
    <location>
        <begin position="135"/>
        <end position="167"/>
    </location>
</feature>
<evidence type="ECO:0000313" key="8">
    <source>
        <dbReference type="EMBL" id="RXH58201.1"/>
    </source>
</evidence>
<dbReference type="Proteomes" id="UP000289437">
    <property type="component" value="Unassembled WGS sequence"/>
</dbReference>
<organism evidence="8 9">
    <name type="scientific">Granulicella sibirica</name>
    <dbReference type="NCBI Taxonomy" id="2479048"/>
    <lineage>
        <taxon>Bacteria</taxon>
        <taxon>Pseudomonadati</taxon>
        <taxon>Acidobacteriota</taxon>
        <taxon>Terriglobia</taxon>
        <taxon>Terriglobales</taxon>
        <taxon>Acidobacteriaceae</taxon>
        <taxon>Granulicella</taxon>
    </lineage>
</organism>
<protein>
    <recommendedName>
        <fullName evidence="7">OmpA-like domain-containing protein</fullName>
    </recommendedName>
</protein>
<dbReference type="SUPFAM" id="SSF103088">
    <property type="entry name" value="OmpA-like"/>
    <property type="match status" value="1"/>
</dbReference>
<dbReference type="EMBL" id="RDSM01000001">
    <property type="protein sequence ID" value="RXH58201.1"/>
    <property type="molecule type" value="Genomic_DNA"/>
</dbReference>
<dbReference type="OrthoDB" id="9815217at2"/>
<dbReference type="InterPro" id="IPR006664">
    <property type="entry name" value="OMP_bac"/>
</dbReference>
<dbReference type="CDD" id="cd07185">
    <property type="entry name" value="OmpA_C-like"/>
    <property type="match status" value="1"/>
</dbReference>
<keyword evidence="9" id="KW-1185">Reference proteome</keyword>
<evidence type="ECO:0000259" key="7">
    <source>
        <dbReference type="PROSITE" id="PS51123"/>
    </source>
</evidence>
<keyword evidence="2 4" id="KW-0472">Membrane</keyword>
<reference evidence="8 9" key="1">
    <citation type="submission" date="2018-11" db="EMBL/GenBank/DDBJ databases">
        <authorList>
            <person name="Mardanov A.V."/>
            <person name="Ravin N.V."/>
            <person name="Dedysh S.N."/>
        </authorList>
    </citation>
    <scope>NUCLEOTIDE SEQUENCE [LARGE SCALE GENOMIC DNA]</scope>
    <source>
        <strain evidence="8 9">AF10</strain>
    </source>
</reference>
<comment type="caution">
    <text evidence="8">The sequence shown here is derived from an EMBL/GenBank/DDBJ whole genome shotgun (WGS) entry which is preliminary data.</text>
</comment>
<feature type="transmembrane region" description="Helical" evidence="6">
    <location>
        <begin position="17"/>
        <end position="35"/>
    </location>
</feature>
<dbReference type="InterPro" id="IPR036737">
    <property type="entry name" value="OmpA-like_sf"/>
</dbReference>
<evidence type="ECO:0000256" key="6">
    <source>
        <dbReference type="SAM" id="Phobius"/>
    </source>
</evidence>
<dbReference type="GO" id="GO:0009279">
    <property type="term" value="C:cell outer membrane"/>
    <property type="evidence" value="ECO:0007669"/>
    <property type="project" value="UniProtKB-SubCell"/>
</dbReference>
<evidence type="ECO:0000256" key="1">
    <source>
        <dbReference type="ARBA" id="ARBA00004442"/>
    </source>
</evidence>
<feature type="domain" description="OmpA-like" evidence="7">
    <location>
        <begin position="51"/>
        <end position="167"/>
    </location>
</feature>
<dbReference type="PANTHER" id="PTHR30329:SF21">
    <property type="entry name" value="LIPOPROTEIN YIAD-RELATED"/>
    <property type="match status" value="1"/>
</dbReference>
<dbReference type="PRINTS" id="PR01021">
    <property type="entry name" value="OMPADOMAIN"/>
</dbReference>
<name>A0A4Q0T9A9_9BACT</name>
<accession>A0A4Q0T9A9</accession>
<comment type="subcellular location">
    <subcellularLocation>
        <location evidence="1">Cell outer membrane</location>
    </subcellularLocation>
</comment>
<reference evidence="9" key="2">
    <citation type="submission" date="2019-02" db="EMBL/GenBank/DDBJ databases">
        <title>Granulicella sibirica sp. nov., a psychrotolerant acidobacterium isolated from an organic soil layer in forested tundra, West Siberia.</title>
        <authorList>
            <person name="Oshkin I.Y."/>
            <person name="Kulichevskaya I.S."/>
            <person name="Rijpstra W.I.C."/>
            <person name="Sinninghe Damste J.S."/>
            <person name="Rakitin A.L."/>
            <person name="Ravin N.V."/>
            <person name="Dedysh S.N."/>
        </authorList>
    </citation>
    <scope>NUCLEOTIDE SEQUENCE [LARGE SCALE GENOMIC DNA]</scope>
    <source>
        <strain evidence="9">AF10</strain>
    </source>
</reference>
<evidence type="ECO:0000256" key="5">
    <source>
        <dbReference type="SAM" id="MobiDB-lite"/>
    </source>
</evidence>
<keyword evidence="6" id="KW-0812">Transmembrane</keyword>
<dbReference type="RefSeq" id="WP_128912236.1">
    <property type="nucleotide sequence ID" value="NZ_RDSM01000001.1"/>
</dbReference>
<sequence length="167" mass="17623">MAERVKVYEETKKGIPVWAWLLPLLLLLALLAYFLTHRHPADSAPVVSSAVAAPALPDLGSVHFDTDKATLTPEGQATLQQAAAAMKANPSAHLRIEGFTDSTGSAPHNADLSEQRALAVAGYLKGQGIDGNRLTGGGFGAQKPTDTNATPTGKADNRRVELFSQPQ</sequence>
<keyword evidence="3" id="KW-0998">Cell outer membrane</keyword>
<dbReference type="Pfam" id="PF00691">
    <property type="entry name" value="OmpA"/>
    <property type="match status" value="1"/>
</dbReference>
<dbReference type="PANTHER" id="PTHR30329">
    <property type="entry name" value="STATOR ELEMENT OF FLAGELLAR MOTOR COMPLEX"/>
    <property type="match status" value="1"/>
</dbReference>
<evidence type="ECO:0000313" key="9">
    <source>
        <dbReference type="Proteomes" id="UP000289437"/>
    </source>
</evidence>
<evidence type="ECO:0000256" key="2">
    <source>
        <dbReference type="ARBA" id="ARBA00023136"/>
    </source>
</evidence>
<keyword evidence="6" id="KW-1133">Transmembrane helix</keyword>